<evidence type="ECO:0000256" key="1">
    <source>
        <dbReference type="ARBA" id="ARBA00022723"/>
    </source>
</evidence>
<dbReference type="OrthoDB" id="27226at2759"/>
<dbReference type="OMA" id="HEPRAQV"/>
<gene>
    <name evidence="6" type="ORF">SELMODRAFT_404662</name>
    <name evidence="5" type="ORF">SELMODRAFT_444476</name>
</gene>
<dbReference type="InterPro" id="IPR036412">
    <property type="entry name" value="HAD-like_sf"/>
</dbReference>
<dbReference type="Gramene" id="EFJ18668">
    <property type="protein sequence ID" value="EFJ18668"/>
    <property type="gene ID" value="SELMODRAFT_444476"/>
</dbReference>
<dbReference type="EMBL" id="GL377609">
    <property type="protein sequence ID" value="EFJ18668.1"/>
    <property type="molecule type" value="Genomic_DNA"/>
</dbReference>
<dbReference type="EMBL" id="GL377567">
    <property type="protein sequence ID" value="EFJ36150.1"/>
    <property type="molecule type" value="Genomic_DNA"/>
</dbReference>
<protein>
    <recommendedName>
        <fullName evidence="8">HAD-IB family hydrolase</fullName>
    </recommendedName>
</protein>
<evidence type="ECO:0000256" key="3">
    <source>
        <dbReference type="ARBA" id="ARBA00022842"/>
    </source>
</evidence>
<keyword evidence="4" id="KW-1133">Transmembrane helix</keyword>
<dbReference type="InterPro" id="IPR006385">
    <property type="entry name" value="HAD_hydro_SerB1"/>
</dbReference>
<dbReference type="Proteomes" id="UP000001514">
    <property type="component" value="Unassembled WGS sequence"/>
</dbReference>
<accession>D8QW08</accession>
<dbReference type="Gene3D" id="3.40.50.1000">
    <property type="entry name" value="HAD superfamily/HAD-like"/>
    <property type="match status" value="1"/>
</dbReference>
<evidence type="ECO:0000256" key="4">
    <source>
        <dbReference type="SAM" id="Phobius"/>
    </source>
</evidence>
<dbReference type="eggNOG" id="ENOG502S9EN">
    <property type="taxonomic scope" value="Eukaryota"/>
</dbReference>
<dbReference type="GO" id="GO:0046872">
    <property type="term" value="F:metal ion binding"/>
    <property type="evidence" value="ECO:0007669"/>
    <property type="project" value="UniProtKB-KW"/>
</dbReference>
<dbReference type="NCBIfam" id="TIGR01488">
    <property type="entry name" value="HAD-SF-IB"/>
    <property type="match status" value="1"/>
</dbReference>
<keyword evidence="7" id="KW-1185">Reference proteome</keyword>
<evidence type="ECO:0000313" key="5">
    <source>
        <dbReference type="EMBL" id="EFJ18668.1"/>
    </source>
</evidence>
<dbReference type="KEGG" id="smo:SELMODRAFT_404662"/>
<dbReference type="PANTHER" id="PTHR43344:SF13">
    <property type="entry name" value="PHOSPHATASE RV3661-RELATED"/>
    <property type="match status" value="1"/>
</dbReference>
<dbReference type="InterPro" id="IPR023214">
    <property type="entry name" value="HAD_sf"/>
</dbReference>
<dbReference type="GO" id="GO:0016787">
    <property type="term" value="F:hydrolase activity"/>
    <property type="evidence" value="ECO:0007669"/>
    <property type="project" value="UniProtKB-KW"/>
</dbReference>
<reference evidence="6 7" key="1">
    <citation type="journal article" date="2011" name="Science">
        <title>The Selaginella genome identifies genetic changes associated with the evolution of vascular plants.</title>
        <authorList>
            <person name="Banks J.A."/>
            <person name="Nishiyama T."/>
            <person name="Hasebe M."/>
            <person name="Bowman J.L."/>
            <person name="Gribskov M."/>
            <person name="dePamphilis C."/>
            <person name="Albert V.A."/>
            <person name="Aono N."/>
            <person name="Aoyama T."/>
            <person name="Ambrose B.A."/>
            <person name="Ashton N.W."/>
            <person name="Axtell M.J."/>
            <person name="Barker E."/>
            <person name="Barker M.S."/>
            <person name="Bennetzen J.L."/>
            <person name="Bonawitz N.D."/>
            <person name="Chapple C."/>
            <person name="Cheng C."/>
            <person name="Correa L.G."/>
            <person name="Dacre M."/>
            <person name="DeBarry J."/>
            <person name="Dreyer I."/>
            <person name="Elias M."/>
            <person name="Engstrom E.M."/>
            <person name="Estelle M."/>
            <person name="Feng L."/>
            <person name="Finet C."/>
            <person name="Floyd S.K."/>
            <person name="Frommer W.B."/>
            <person name="Fujita T."/>
            <person name="Gramzow L."/>
            <person name="Gutensohn M."/>
            <person name="Harholt J."/>
            <person name="Hattori M."/>
            <person name="Heyl A."/>
            <person name="Hirai T."/>
            <person name="Hiwatashi Y."/>
            <person name="Ishikawa M."/>
            <person name="Iwata M."/>
            <person name="Karol K.G."/>
            <person name="Koehler B."/>
            <person name="Kolukisaoglu U."/>
            <person name="Kubo M."/>
            <person name="Kurata T."/>
            <person name="Lalonde S."/>
            <person name="Li K."/>
            <person name="Li Y."/>
            <person name="Litt A."/>
            <person name="Lyons E."/>
            <person name="Manning G."/>
            <person name="Maruyama T."/>
            <person name="Michael T.P."/>
            <person name="Mikami K."/>
            <person name="Miyazaki S."/>
            <person name="Morinaga S."/>
            <person name="Murata T."/>
            <person name="Mueller-Roeber B."/>
            <person name="Nelson D.R."/>
            <person name="Obara M."/>
            <person name="Oguri Y."/>
            <person name="Olmstead R.G."/>
            <person name="Onodera N."/>
            <person name="Petersen B.L."/>
            <person name="Pils B."/>
            <person name="Prigge M."/>
            <person name="Rensing S.A."/>
            <person name="Riano-Pachon D.M."/>
            <person name="Roberts A.W."/>
            <person name="Sato Y."/>
            <person name="Scheller H.V."/>
            <person name="Schulz B."/>
            <person name="Schulz C."/>
            <person name="Shakirov E.V."/>
            <person name="Shibagaki N."/>
            <person name="Shinohara N."/>
            <person name="Shippen D.E."/>
            <person name="Soerensen I."/>
            <person name="Sotooka R."/>
            <person name="Sugimoto N."/>
            <person name="Sugita M."/>
            <person name="Sumikawa N."/>
            <person name="Tanurdzic M."/>
            <person name="Theissen G."/>
            <person name="Ulvskov P."/>
            <person name="Wakazuki S."/>
            <person name="Weng J.K."/>
            <person name="Willats W.W."/>
            <person name="Wipf D."/>
            <person name="Wolf P.G."/>
            <person name="Yang L."/>
            <person name="Zimmer A.D."/>
            <person name="Zhu Q."/>
            <person name="Mitros T."/>
            <person name="Hellsten U."/>
            <person name="Loque D."/>
            <person name="Otillar R."/>
            <person name="Salamov A."/>
            <person name="Schmutz J."/>
            <person name="Shapiro H."/>
            <person name="Lindquist E."/>
            <person name="Lucas S."/>
            <person name="Rokhsar D."/>
            <person name="Grigoriev I.V."/>
        </authorList>
    </citation>
    <scope>NUCLEOTIDE SEQUENCE [LARGE SCALE GENOMIC DNA]</scope>
</reference>
<dbReference type="InterPro" id="IPR050582">
    <property type="entry name" value="HAD-like_SerB"/>
</dbReference>
<dbReference type="InParanoid" id="D8QW08"/>
<keyword evidence="2" id="KW-0378">Hydrolase</keyword>
<dbReference type="Pfam" id="PF12710">
    <property type="entry name" value="HAD"/>
    <property type="match status" value="1"/>
</dbReference>
<proteinExistence type="predicted"/>
<name>D8QW08_SELML</name>
<dbReference type="AlphaFoldDB" id="D8QW08"/>
<dbReference type="PANTHER" id="PTHR43344">
    <property type="entry name" value="PHOSPHOSERINE PHOSPHATASE"/>
    <property type="match status" value="1"/>
</dbReference>
<dbReference type="Gramene" id="EFJ36150">
    <property type="protein sequence ID" value="EFJ36150"/>
    <property type="gene ID" value="SELMODRAFT_404662"/>
</dbReference>
<keyword evidence="4" id="KW-0812">Transmembrane</keyword>
<dbReference type="KEGG" id="smo:SELMODRAFT_444476"/>
<evidence type="ECO:0008006" key="8">
    <source>
        <dbReference type="Google" id="ProtNLM"/>
    </source>
</evidence>
<keyword evidence="1" id="KW-0479">Metal-binding</keyword>
<evidence type="ECO:0000313" key="7">
    <source>
        <dbReference type="Proteomes" id="UP000001514"/>
    </source>
</evidence>
<organism evidence="7">
    <name type="scientific">Selaginella moellendorffii</name>
    <name type="common">Spikemoss</name>
    <dbReference type="NCBI Taxonomy" id="88036"/>
    <lineage>
        <taxon>Eukaryota</taxon>
        <taxon>Viridiplantae</taxon>
        <taxon>Streptophyta</taxon>
        <taxon>Embryophyta</taxon>
        <taxon>Tracheophyta</taxon>
        <taxon>Lycopodiopsida</taxon>
        <taxon>Selaginellales</taxon>
        <taxon>Selaginellaceae</taxon>
        <taxon>Selaginella</taxon>
    </lineage>
</organism>
<dbReference type="Gene3D" id="1.20.1440.100">
    <property type="entry name" value="SG protein - dephosphorylation function"/>
    <property type="match status" value="1"/>
</dbReference>
<dbReference type="HOGENOM" id="CLU_052657_1_2_1"/>
<evidence type="ECO:0000313" key="6">
    <source>
        <dbReference type="EMBL" id="EFJ36150.1"/>
    </source>
</evidence>
<keyword evidence="3" id="KW-0460">Magnesium</keyword>
<sequence>MYFPRSRPNLIERKTNTYTESTGSTAAEDLPSPDANAFIDTSGLSSVESKAAFFDVDGTVCKTNVVLAYFSARVEELAVWVRLVWVPYFILTCVLYLIVDWFHRPTFNRIFYMSYRGRTVESKAALAKIIYTKYYKPRIFKDAAAIIKRLKAEGFKIVLVTGSLDFLVAPLAEDLDADHVYAAEIIEENGRLTGKLKGMYASNDEKALRVQDFAREHGMSLSNCLGFGDSIADLPMLEIVGRAYVVNPDARLRAIALRRGWPVMQWMLAPAKL</sequence>
<dbReference type="NCBIfam" id="TIGR01490">
    <property type="entry name" value="HAD-SF-IB-hyp1"/>
    <property type="match status" value="1"/>
</dbReference>
<dbReference type="SUPFAM" id="SSF56784">
    <property type="entry name" value="HAD-like"/>
    <property type="match status" value="1"/>
</dbReference>
<feature type="transmembrane region" description="Helical" evidence="4">
    <location>
        <begin position="79"/>
        <end position="99"/>
    </location>
</feature>
<evidence type="ECO:0000256" key="2">
    <source>
        <dbReference type="ARBA" id="ARBA00022801"/>
    </source>
</evidence>
<keyword evidence="4" id="KW-0472">Membrane</keyword>